<protein>
    <recommendedName>
        <fullName evidence="3">PhoPQ-activated pathogenicity-related protein</fullName>
    </recommendedName>
</protein>
<organism evidence="1 2">
    <name type="scientific">Candidatus Arcanibacter lacustris</name>
    <dbReference type="NCBI Taxonomy" id="1607817"/>
    <lineage>
        <taxon>Bacteria</taxon>
        <taxon>Pseudomonadati</taxon>
        <taxon>Pseudomonadota</taxon>
        <taxon>Alphaproteobacteria</taxon>
        <taxon>Rickettsiales</taxon>
        <taxon>Candidatus Arcanibacter</taxon>
    </lineage>
</organism>
<reference evidence="1 2" key="1">
    <citation type="submission" date="2015-02" db="EMBL/GenBank/DDBJ databases">
        <title>Single cell genomics of a rare environmental alphaproteobacterium provides unique insights into Rickettsiaceae evolution.</title>
        <authorList>
            <person name="Martijn J."/>
            <person name="Schulz F."/>
            <person name="Zaremba-Niedzwiedzka K."/>
            <person name="Viklund J."/>
            <person name="Stepanauskas R."/>
            <person name="Andersson S.G.E."/>
            <person name="Horn M."/>
            <person name="Guy L."/>
            <person name="Ettema T.J.G."/>
        </authorList>
    </citation>
    <scope>NUCLEOTIDE SEQUENCE [LARGE SCALE GENOMIC DNA]</scope>
    <source>
        <strain evidence="1 2">SCGC AAA041-L04</strain>
    </source>
</reference>
<evidence type="ECO:0008006" key="3">
    <source>
        <dbReference type="Google" id="ProtNLM"/>
    </source>
</evidence>
<accession>A0A0F5MPX0</accession>
<gene>
    <name evidence="1" type="ORF">SZ25_00083</name>
</gene>
<dbReference type="SUPFAM" id="SSF53474">
    <property type="entry name" value="alpha/beta-Hydrolases"/>
    <property type="match status" value="1"/>
</dbReference>
<keyword evidence="2" id="KW-1185">Reference proteome</keyword>
<evidence type="ECO:0000313" key="2">
    <source>
        <dbReference type="Proteomes" id="UP000033358"/>
    </source>
</evidence>
<dbReference type="Proteomes" id="UP000033358">
    <property type="component" value="Unassembled WGS sequence"/>
</dbReference>
<sequence>NIAIENKAVVAIIEDVPNQYLLINSTLKKEDQILAYSYKKVMENPMENAYLAGHLPMVKSIVKAMDATQEILQSEHNIEIKDFMMVGASKRGWAAWFAALEDNRVSSLAPIVIDILNVQKNIYHICKSYIKGCPPALRDYKNEDVLQHMNSNNFTELMKIEDPFNYLSLKDYNKQASIPKYIINAAGDDFYAPDSSKFYFKDLPGENHIRYLPKAMHYFAGNPISDHLNNLKSINEALDNYFYFQIHNVTLPEVNWQRSQGKIIIDSSIKPTKIKLWHATNDKERDFRFLNSYTKFHTTIKFILTYVDKYFSISLCDNCYYESDIPNNCTEGESCHIEAKLPFSNKGWQASFVELYYNIEDRDFIVTTEIGITPDTYPITVE</sequence>
<dbReference type="Pfam" id="PF10142">
    <property type="entry name" value="PhoPQ_related"/>
    <property type="match status" value="1"/>
</dbReference>
<comment type="caution">
    <text evidence="1">The sequence shown here is derived from an EMBL/GenBank/DDBJ whole genome shotgun (WGS) entry which is preliminary data.</text>
</comment>
<dbReference type="InterPro" id="IPR029058">
    <property type="entry name" value="AB_hydrolase_fold"/>
</dbReference>
<dbReference type="Gene3D" id="3.40.50.1820">
    <property type="entry name" value="alpha/beta hydrolase"/>
    <property type="match status" value="1"/>
</dbReference>
<dbReference type="InterPro" id="IPR009199">
    <property type="entry name" value="PhoPQ-act_pathogen-rel_PqaA"/>
</dbReference>
<dbReference type="PANTHER" id="PTHR31497">
    <property type="entry name" value="AUTOCRINE PROLIFERATION REPRESSOR PROTEIN A"/>
    <property type="match status" value="1"/>
</dbReference>
<dbReference type="EMBL" id="JYHA01000020">
    <property type="protein sequence ID" value="KKB96820.1"/>
    <property type="molecule type" value="Genomic_DNA"/>
</dbReference>
<dbReference type="AlphaFoldDB" id="A0A0F5MPX0"/>
<evidence type="ECO:0000313" key="1">
    <source>
        <dbReference type="EMBL" id="KKB96820.1"/>
    </source>
</evidence>
<feature type="non-terminal residue" evidence="1">
    <location>
        <position position="1"/>
    </location>
</feature>
<proteinExistence type="predicted"/>
<dbReference type="PANTHER" id="PTHR31497:SF0">
    <property type="entry name" value="AUTOCRINE PROLIFERATION REPRESSOR PROTEIN A"/>
    <property type="match status" value="1"/>
</dbReference>
<name>A0A0F5MPX0_9RICK</name>